<reference evidence="1 2" key="1">
    <citation type="submission" date="2016-04" db="EMBL/GenBank/DDBJ databases">
        <title>Draft genome of Fonsecaea erecta CBS 125763.</title>
        <authorList>
            <person name="Weiss V.A."/>
            <person name="Vicente V.A."/>
            <person name="Raittz R.T."/>
            <person name="Moreno L.F."/>
            <person name="De Souza E.M."/>
            <person name="Pedrosa F.O."/>
            <person name="Steffens M.B."/>
            <person name="Faoro H."/>
            <person name="Tadra-Sfeir M.Z."/>
            <person name="Najafzadeh M.J."/>
            <person name="Felipe M.S."/>
            <person name="Teixeira M."/>
            <person name="Sun J."/>
            <person name="Xi L."/>
            <person name="Gomes R."/>
            <person name="De Azevedo C.M."/>
            <person name="Salgado C.G."/>
            <person name="Da Silva M.B."/>
            <person name="Nascimento M.F."/>
            <person name="Queiroz-Telles F."/>
            <person name="Attili D.S."/>
            <person name="Gorbushina A."/>
        </authorList>
    </citation>
    <scope>NUCLEOTIDE SEQUENCE [LARGE SCALE GENOMIC DNA]</scope>
    <source>
        <strain evidence="1 2">CBS 125763</strain>
    </source>
</reference>
<dbReference type="OrthoDB" id="4161382at2759"/>
<sequence>MKAILTATDATVANTQLACGARPNSNNNHPVRDMSLMQHPDSLGLHSPATRKTVILRRRWEEAQERRRLRARLKHRMRELRRVRRARELQRQKADLVAAMRRRIQMSVDKIVHGHSDAERERIRKTYLVKRAEAKKEAKGHRYGADYSVSESGGGDDHAIWGFGLPDPNGEREVNTLDLLD</sequence>
<keyword evidence="2" id="KW-1185">Reference proteome</keyword>
<gene>
    <name evidence="1" type="ORF">AYL99_08543</name>
</gene>
<dbReference type="RefSeq" id="XP_018691172.1">
    <property type="nucleotide sequence ID" value="XM_018840051.1"/>
</dbReference>
<protein>
    <submittedName>
        <fullName evidence="1">Uncharacterized protein</fullName>
    </submittedName>
</protein>
<dbReference type="GeneID" id="30012711"/>
<evidence type="ECO:0000313" key="2">
    <source>
        <dbReference type="Proteomes" id="UP000078343"/>
    </source>
</evidence>
<dbReference type="AlphaFoldDB" id="A0A178ZFG7"/>
<comment type="caution">
    <text evidence="1">The sequence shown here is derived from an EMBL/GenBank/DDBJ whole genome shotgun (WGS) entry which is preliminary data.</text>
</comment>
<proteinExistence type="predicted"/>
<evidence type="ECO:0000313" key="1">
    <source>
        <dbReference type="EMBL" id="OAP57805.1"/>
    </source>
</evidence>
<accession>A0A178ZFG7</accession>
<name>A0A178ZFG7_9EURO</name>
<dbReference type="EMBL" id="LVYI01000007">
    <property type="protein sequence ID" value="OAP57805.1"/>
    <property type="molecule type" value="Genomic_DNA"/>
</dbReference>
<dbReference type="Proteomes" id="UP000078343">
    <property type="component" value="Unassembled WGS sequence"/>
</dbReference>
<organism evidence="1 2">
    <name type="scientific">Fonsecaea erecta</name>
    <dbReference type="NCBI Taxonomy" id="1367422"/>
    <lineage>
        <taxon>Eukaryota</taxon>
        <taxon>Fungi</taxon>
        <taxon>Dikarya</taxon>
        <taxon>Ascomycota</taxon>
        <taxon>Pezizomycotina</taxon>
        <taxon>Eurotiomycetes</taxon>
        <taxon>Chaetothyriomycetidae</taxon>
        <taxon>Chaetothyriales</taxon>
        <taxon>Herpotrichiellaceae</taxon>
        <taxon>Fonsecaea</taxon>
    </lineage>
</organism>